<evidence type="ECO:0000256" key="1">
    <source>
        <dbReference type="SAM" id="MobiDB-lite"/>
    </source>
</evidence>
<reference evidence="2" key="1">
    <citation type="submission" date="2016-10" db="EMBL/GenBank/DDBJ databases">
        <title>Sequence of Gallionella enrichment culture.</title>
        <authorList>
            <person name="Poehlein A."/>
            <person name="Muehling M."/>
            <person name="Daniel R."/>
        </authorList>
    </citation>
    <scope>NUCLEOTIDE SEQUENCE</scope>
</reference>
<evidence type="ECO:0000313" key="2">
    <source>
        <dbReference type="EMBL" id="OIQ77029.1"/>
    </source>
</evidence>
<feature type="compositionally biased region" description="Pro residues" evidence="1">
    <location>
        <begin position="36"/>
        <end position="52"/>
    </location>
</feature>
<name>A0A1J5QLX8_9ZZZZ</name>
<organism evidence="2">
    <name type="scientific">mine drainage metagenome</name>
    <dbReference type="NCBI Taxonomy" id="410659"/>
    <lineage>
        <taxon>unclassified sequences</taxon>
        <taxon>metagenomes</taxon>
        <taxon>ecological metagenomes</taxon>
    </lineage>
</organism>
<dbReference type="EMBL" id="MLJW01001713">
    <property type="protein sequence ID" value="OIQ77029.1"/>
    <property type="molecule type" value="Genomic_DNA"/>
</dbReference>
<protein>
    <submittedName>
        <fullName evidence="2">Uncharacterized protein</fullName>
    </submittedName>
</protein>
<feature type="compositionally biased region" description="Polar residues" evidence="1">
    <location>
        <begin position="70"/>
        <end position="86"/>
    </location>
</feature>
<sequence>MRTASARSTAPVTPSAAPNPAEPGPPPVRVGRTPTRPVPTGPVPAGPVPAGPVPDGSGTSGTSEPAPGRTRSTAPWTSDRCTSGRSTVIPCRRASAAKDCGE</sequence>
<accession>A0A1J5QLX8</accession>
<dbReference type="AlphaFoldDB" id="A0A1J5QLX8"/>
<feature type="region of interest" description="Disordered" evidence="1">
    <location>
        <begin position="1"/>
        <end position="86"/>
    </location>
</feature>
<feature type="compositionally biased region" description="Polar residues" evidence="1">
    <location>
        <begin position="1"/>
        <end position="12"/>
    </location>
</feature>
<comment type="caution">
    <text evidence="2">The sequence shown here is derived from an EMBL/GenBank/DDBJ whole genome shotgun (WGS) entry which is preliminary data.</text>
</comment>
<proteinExistence type="predicted"/>
<gene>
    <name evidence="2" type="ORF">GALL_412840</name>
</gene>